<dbReference type="SUPFAM" id="SSF53649">
    <property type="entry name" value="Alkaline phosphatase-like"/>
    <property type="match status" value="1"/>
</dbReference>
<feature type="non-terminal residue" evidence="1">
    <location>
        <position position="1"/>
    </location>
</feature>
<evidence type="ECO:0000313" key="1">
    <source>
        <dbReference type="EMBL" id="GAH80832.1"/>
    </source>
</evidence>
<protein>
    <submittedName>
        <fullName evidence="1">Uncharacterized protein</fullName>
    </submittedName>
</protein>
<dbReference type="EMBL" id="BARU01039413">
    <property type="protein sequence ID" value="GAH80832.1"/>
    <property type="molecule type" value="Genomic_DNA"/>
</dbReference>
<organism evidence="1">
    <name type="scientific">marine sediment metagenome</name>
    <dbReference type="NCBI Taxonomy" id="412755"/>
    <lineage>
        <taxon>unclassified sequences</taxon>
        <taxon>metagenomes</taxon>
        <taxon>ecological metagenomes</taxon>
    </lineage>
</organism>
<comment type="caution">
    <text evidence="1">The sequence shown here is derived from an EMBL/GenBank/DDBJ whole genome shotgun (WGS) entry which is preliminary data.</text>
</comment>
<dbReference type="Gene3D" id="3.40.720.10">
    <property type="entry name" value="Alkaline Phosphatase, subunit A"/>
    <property type="match status" value="1"/>
</dbReference>
<dbReference type="InterPro" id="IPR017850">
    <property type="entry name" value="Alkaline_phosphatase_core_sf"/>
</dbReference>
<reference evidence="1" key="1">
    <citation type="journal article" date="2014" name="Front. Microbiol.">
        <title>High frequency of phylogenetically diverse reductive dehalogenase-homologous genes in deep subseafloor sedimentary metagenomes.</title>
        <authorList>
            <person name="Kawai M."/>
            <person name="Futagami T."/>
            <person name="Toyoda A."/>
            <person name="Takaki Y."/>
            <person name="Nishi S."/>
            <person name="Hori S."/>
            <person name="Arai W."/>
            <person name="Tsubouchi T."/>
            <person name="Morono Y."/>
            <person name="Uchiyama I."/>
            <person name="Ito T."/>
            <person name="Fujiyama A."/>
            <person name="Inagaki F."/>
            <person name="Takami H."/>
        </authorList>
    </citation>
    <scope>NUCLEOTIDE SEQUENCE</scope>
    <source>
        <strain evidence="1">Expedition CK06-06</strain>
    </source>
</reference>
<proteinExistence type="predicted"/>
<sequence>TISDKGVRARINPQLNVNQRVISVRTGKWKYIYNEGRQDELYDLEDDPKETKNIIDVKPEIATELRARIMAHIEFEEKSASSEEELIKAKIRKLKASGEL</sequence>
<name>X1IGJ6_9ZZZZ</name>
<dbReference type="AlphaFoldDB" id="X1IGJ6"/>
<accession>X1IGJ6</accession>
<gene>
    <name evidence="1" type="ORF">S03H2_61092</name>
</gene>